<feature type="transmembrane region" description="Helical" evidence="1">
    <location>
        <begin position="51"/>
        <end position="72"/>
    </location>
</feature>
<proteinExistence type="predicted"/>
<keyword evidence="1" id="KW-1133">Transmembrane helix</keyword>
<reference evidence="2 3" key="1">
    <citation type="journal article" date="2009" name="Genome Res.">
        <title>Whole genome sequence of Desulfovibrio magneticus strain RS-1 revealed common gene clusters in magnetotactic bacteria.</title>
        <authorList>
            <person name="Nakazawa H."/>
            <person name="Arakaki A."/>
            <person name="Narita-Yamada S."/>
            <person name="Yashiro I."/>
            <person name="Jinno K."/>
            <person name="Aoki N."/>
            <person name="Tsuruyama A."/>
            <person name="Okamura Y."/>
            <person name="Tanikawa S."/>
            <person name="Fujita N."/>
            <person name="Takeyama H."/>
            <person name="Matsunaga T."/>
        </authorList>
    </citation>
    <scope>NUCLEOTIDE SEQUENCE [LARGE SCALE GENOMIC DNA]</scope>
    <source>
        <strain evidence="3">ATCC 700980 / DSM 13731 / RS-1</strain>
    </source>
</reference>
<keyword evidence="1" id="KW-0472">Membrane</keyword>
<name>C4XRR9_SOLM1</name>
<protein>
    <submittedName>
        <fullName evidence="2">Uncharacterized protein</fullName>
    </submittedName>
</protein>
<dbReference type="Proteomes" id="UP000009071">
    <property type="component" value="Chromosome"/>
</dbReference>
<keyword evidence="3" id="KW-1185">Reference proteome</keyword>
<accession>C4XRR9</accession>
<dbReference type="eggNOG" id="ENOG503182F">
    <property type="taxonomic scope" value="Bacteria"/>
</dbReference>
<sequence>MLHCAGAGQKCAGVPYVARHGKKVAGSLATKYPDHKSDRKGRSMTVIPRPAIRVALLALLAFGLGGCGPVYYNPNLVDQSESKARLAQDTTLCTNEANAQIPPTYGRDRFETDPTIEAQATRWVANVAEDDANQDVFATCMQARGWVLKKKQ</sequence>
<organism evidence="2 3">
    <name type="scientific">Solidesulfovibrio magneticus (strain ATCC 700980 / DSM 13731 / RS-1)</name>
    <name type="common">Desulfovibrio magneticus</name>
    <dbReference type="NCBI Taxonomy" id="573370"/>
    <lineage>
        <taxon>Bacteria</taxon>
        <taxon>Pseudomonadati</taxon>
        <taxon>Thermodesulfobacteriota</taxon>
        <taxon>Desulfovibrionia</taxon>
        <taxon>Desulfovibrionales</taxon>
        <taxon>Desulfovibrionaceae</taxon>
        <taxon>Solidesulfovibrio</taxon>
    </lineage>
</organism>
<dbReference type="EMBL" id="AP010904">
    <property type="protein sequence ID" value="BAH77985.1"/>
    <property type="molecule type" value="Genomic_DNA"/>
</dbReference>
<evidence type="ECO:0000313" key="3">
    <source>
        <dbReference type="Proteomes" id="UP000009071"/>
    </source>
</evidence>
<keyword evidence="1" id="KW-0812">Transmembrane</keyword>
<dbReference type="HOGENOM" id="CLU_1719408_0_0_7"/>
<dbReference type="KEGG" id="dma:DMR_44940"/>
<evidence type="ECO:0000313" key="2">
    <source>
        <dbReference type="EMBL" id="BAH77985.1"/>
    </source>
</evidence>
<dbReference type="AlphaFoldDB" id="C4XRR9"/>
<evidence type="ECO:0000256" key="1">
    <source>
        <dbReference type="SAM" id="Phobius"/>
    </source>
</evidence>
<gene>
    <name evidence="2" type="ordered locus">DMR_44940</name>
</gene>